<dbReference type="SUPFAM" id="SSF52279">
    <property type="entry name" value="Beta-D-glucan exohydrolase, C-terminal domain"/>
    <property type="match status" value="1"/>
</dbReference>
<keyword evidence="3" id="KW-0119">Carbohydrate metabolism</keyword>
<dbReference type="PRINTS" id="PR00133">
    <property type="entry name" value="GLHYDRLASE3"/>
</dbReference>
<dbReference type="SMART" id="SM01217">
    <property type="entry name" value="Fn3_like"/>
    <property type="match status" value="1"/>
</dbReference>
<dbReference type="AlphaFoldDB" id="A0A7Y8H1I4"/>
<evidence type="ECO:0000259" key="7">
    <source>
        <dbReference type="SMART" id="SM01217"/>
    </source>
</evidence>
<comment type="caution">
    <text evidence="8">The sequence shown here is derived from an EMBL/GenBank/DDBJ whole genome shotgun (WGS) entry which is preliminary data.</text>
</comment>
<dbReference type="InterPro" id="IPR019800">
    <property type="entry name" value="Glyco_hydro_3_AS"/>
</dbReference>
<protein>
    <submittedName>
        <fullName evidence="8">Glycosyl hydrolase</fullName>
    </submittedName>
</protein>
<dbReference type="PROSITE" id="PS00775">
    <property type="entry name" value="GLYCOSYL_HYDROL_F3"/>
    <property type="match status" value="1"/>
</dbReference>
<dbReference type="Pfam" id="PF01915">
    <property type="entry name" value="Glyco_hydro_3_C"/>
    <property type="match status" value="1"/>
</dbReference>
<evidence type="ECO:0000313" key="8">
    <source>
        <dbReference type="EMBL" id="NWF48802.1"/>
    </source>
</evidence>
<dbReference type="EMBL" id="VYGV01000028">
    <property type="protein sequence ID" value="NWF48802.1"/>
    <property type="molecule type" value="Genomic_DNA"/>
</dbReference>
<reference evidence="8 9" key="1">
    <citation type="submission" date="2019-09" db="EMBL/GenBank/DDBJ databases">
        <title>Hydrogenophaga aromatica sp. nov., isolated from a para-xylene-degrading enrichment culture.</title>
        <authorList>
            <person name="Tancsics A."/>
            <person name="Banerjee S."/>
        </authorList>
    </citation>
    <scope>NUCLEOTIDE SEQUENCE [LARGE SCALE GENOMIC DNA]</scope>
    <source>
        <strain evidence="8 9">D2P1</strain>
    </source>
</reference>
<evidence type="ECO:0000256" key="4">
    <source>
        <dbReference type="ARBA" id="ARBA00023295"/>
    </source>
</evidence>
<dbReference type="InterPro" id="IPR050288">
    <property type="entry name" value="Cellulose_deg_GH3"/>
</dbReference>
<dbReference type="GO" id="GO:0005975">
    <property type="term" value="P:carbohydrate metabolic process"/>
    <property type="evidence" value="ECO:0007669"/>
    <property type="project" value="InterPro"/>
</dbReference>
<name>A0A7Y8H1I4_9BURK</name>
<dbReference type="InterPro" id="IPR026891">
    <property type="entry name" value="Fn3-like"/>
</dbReference>
<dbReference type="RefSeq" id="WP_177139657.1">
    <property type="nucleotide sequence ID" value="NZ_VYGV01000028.1"/>
</dbReference>
<dbReference type="Pfam" id="PF00933">
    <property type="entry name" value="Glyco_hydro_3"/>
    <property type="match status" value="1"/>
</dbReference>
<keyword evidence="9" id="KW-1185">Reference proteome</keyword>
<dbReference type="GO" id="GO:0004553">
    <property type="term" value="F:hydrolase activity, hydrolyzing O-glycosyl compounds"/>
    <property type="evidence" value="ECO:0007669"/>
    <property type="project" value="InterPro"/>
</dbReference>
<dbReference type="InterPro" id="IPR036962">
    <property type="entry name" value="Glyco_hydro_3_N_sf"/>
</dbReference>
<dbReference type="Gene3D" id="3.40.50.1700">
    <property type="entry name" value="Glycoside hydrolase family 3 C-terminal domain"/>
    <property type="match status" value="1"/>
</dbReference>
<dbReference type="InterPro" id="IPR013783">
    <property type="entry name" value="Ig-like_fold"/>
</dbReference>
<dbReference type="InterPro" id="IPR001764">
    <property type="entry name" value="Glyco_hydro_3_N"/>
</dbReference>
<keyword evidence="4 5" id="KW-0326">Glycosidase</keyword>
<dbReference type="Gene3D" id="2.60.40.10">
    <property type="entry name" value="Immunoglobulins"/>
    <property type="match status" value="1"/>
</dbReference>
<evidence type="ECO:0000256" key="2">
    <source>
        <dbReference type="ARBA" id="ARBA00022801"/>
    </source>
</evidence>
<feature type="region of interest" description="Disordered" evidence="6">
    <location>
        <begin position="1"/>
        <end position="23"/>
    </location>
</feature>
<organism evidence="8 9">
    <name type="scientific">Hydrogenophaga aromaticivorans</name>
    <dbReference type="NCBI Taxonomy" id="2610898"/>
    <lineage>
        <taxon>Bacteria</taxon>
        <taxon>Pseudomonadati</taxon>
        <taxon>Pseudomonadota</taxon>
        <taxon>Betaproteobacteria</taxon>
        <taxon>Burkholderiales</taxon>
        <taxon>Comamonadaceae</taxon>
        <taxon>Hydrogenophaga</taxon>
    </lineage>
</organism>
<sequence>MDSGSEPSGAVRPSTEAADSGLSLRQKASLTTGANYWLTQAAPSIGLPAMRLSDGPHGLRLQDDANPDHLGIGASIPATCFPPAVTLASSWDPELIERVGAALAREARARGVQVILGPGLNIKRTPLCGRNFEYFSEDPLLSGLCAVAQVRGIQSQGVGACVKHFAANNQEVDRHRISADVDERPLWEIYLRGFQMVVKQASPWMVMTSYNRLNGVYTDESHWLLSDVLKGEWGYDGVVVSDWGAVYNPVAAVRAGLDLRMPGVPEVDTVHQAALQGDIPEARLDDVVHRLQRLAGRVAFDDGDEVDMAAQHALARHAAATSAVLLKNEHEALPLQPSDTGTLAVIGELARSPRYQGAGSSRVNAHRLVHALDALRERLGASTDVAFAPGYRLDSNEPQADLVAEALQLAGRAGTVLLFLGLPDAAEAEGRDRRHIDLPHNQIHLIEALAGVAPNLVVALSHGAVVTTAPWRHHANAIVEFWLTGQAHGDAVADVLLGDVNPSGRLAETIPCRLQDTPAYLDYPGENGHVRYGEGLYVGYRHYDARDMAVDFPFGHGLSYTRFDYADLGVQPHPAGHELALTVQVSVTNTGARRGGEVVQVYIQDRSGLAVCPPQELRGFAKVDLAPGQTTRVEIDIPHERMCYRLPGLGWRFHGGEVEVRVGASSRDIRLTQTVELERTPVERPLTGWSTMEEWVAHPVLGLRLQALFEQRGGARGRAGQLLSDPVGRQSILAVPLLGLAQFPGFPLDERDVQSLLGGEA</sequence>
<dbReference type="InterPro" id="IPR002772">
    <property type="entry name" value="Glyco_hydro_3_C"/>
</dbReference>
<keyword evidence="2 5" id="KW-0378">Hydrolase</keyword>
<dbReference type="Proteomes" id="UP000545507">
    <property type="component" value="Unassembled WGS sequence"/>
</dbReference>
<dbReference type="SUPFAM" id="SSF51445">
    <property type="entry name" value="(Trans)glycosidases"/>
    <property type="match status" value="1"/>
</dbReference>
<evidence type="ECO:0000256" key="3">
    <source>
        <dbReference type="ARBA" id="ARBA00023277"/>
    </source>
</evidence>
<feature type="domain" description="Fibronectin type III-like" evidence="7">
    <location>
        <begin position="597"/>
        <end position="666"/>
    </location>
</feature>
<evidence type="ECO:0000256" key="5">
    <source>
        <dbReference type="RuleBase" id="RU361161"/>
    </source>
</evidence>
<evidence type="ECO:0000313" key="9">
    <source>
        <dbReference type="Proteomes" id="UP000545507"/>
    </source>
</evidence>
<dbReference type="Gene3D" id="3.20.20.300">
    <property type="entry name" value="Glycoside hydrolase, family 3, N-terminal domain"/>
    <property type="match status" value="1"/>
</dbReference>
<accession>A0A7Y8H1I4</accession>
<dbReference type="PANTHER" id="PTHR42715:SF10">
    <property type="entry name" value="BETA-GLUCOSIDASE"/>
    <property type="match status" value="1"/>
</dbReference>
<evidence type="ECO:0000256" key="6">
    <source>
        <dbReference type="SAM" id="MobiDB-lite"/>
    </source>
</evidence>
<dbReference type="PANTHER" id="PTHR42715">
    <property type="entry name" value="BETA-GLUCOSIDASE"/>
    <property type="match status" value="1"/>
</dbReference>
<dbReference type="InterPro" id="IPR017853">
    <property type="entry name" value="GH"/>
</dbReference>
<proteinExistence type="inferred from homology"/>
<comment type="similarity">
    <text evidence="1 5">Belongs to the glycosyl hydrolase 3 family.</text>
</comment>
<dbReference type="InterPro" id="IPR036881">
    <property type="entry name" value="Glyco_hydro_3_C_sf"/>
</dbReference>
<evidence type="ECO:0000256" key="1">
    <source>
        <dbReference type="ARBA" id="ARBA00005336"/>
    </source>
</evidence>
<dbReference type="Pfam" id="PF14310">
    <property type="entry name" value="Fn3-like"/>
    <property type="match status" value="1"/>
</dbReference>
<gene>
    <name evidence="8" type="ORF">F3K02_26600</name>
</gene>